<dbReference type="Proteomes" id="UP001595526">
    <property type="component" value="Unassembled WGS sequence"/>
</dbReference>
<feature type="transmembrane region" description="Helical" evidence="1">
    <location>
        <begin position="506"/>
        <end position="524"/>
    </location>
</feature>
<keyword evidence="3" id="KW-1185">Reference proteome</keyword>
<dbReference type="PANTHER" id="PTHR38454:SF1">
    <property type="entry name" value="INTEGRAL MEMBRANE PROTEIN"/>
    <property type="match status" value="1"/>
</dbReference>
<sequence>MKTWFNNNSTHLAVIGIFIAICFLYFPSAWQGRVLYQHDVLQAQAGQKEILDIKARDGDMPLWTNSMFSGMPSYQVLMELPNNITTYLMRGFKAIFPHPIDVVLLYLLGAYLLFSVLKVRPWLAAVGAIAFAFSSYNFIYIEAGHANKTYAIAFMAPILAGILLAFRGNYLRGALLLALAMALEIRVNHIQVTYYLFLAALILVGIELYHAIKEKRLLPFGKAITYQLAAVIVAIAVNASLLWPTYEYSKESLRGTSNLKTENAQRADNGVSREYAYDWSQGVGESLTFLIPNAYGGGLHTRLDAESNVAKLVISKGADPNQALGFAANMPTYWGEKQFTSGPWYFGAGVMFLFILGLIIVRGRLKWWLAGATVLILLLSWGRHFPLVSDLFFDYFPLYNKFRAVESILSIATLLVPILAVLALNELVTHGNNIKNLEKKVLYVLYGLGGLTLLIALLPDLLLSFKSSSHQAMIQQYGQQLRDNTFANELMAALVKDRAALARADAFRSLLFVVATFALVWLLIKHKLKPQAAVVLLGVLVLIDLWGVDKRYLNEDRFADKLQLNRQFVPEREVDKLILMDKDPNYRVLDLTTSPFMDARTSYFHKSIGGYHAAKLMRYQEVIERQFSSAINEDVLDMLNTRYLITRDNNQNSERIQRRNTAAGNAWFVEKVTLVKDNEEEMQAINGFDPRKEAFVHEEFRPLLDEKRLGSPVNASIELTSYRPDRLVYEYSTPHDAMAVFSEIWYDKGWKAYVDGEEQPILRANYLLRAMQLPGGNHKVEFKFEPRSYHLGETISLIASILLVIGSGVAIWMETKGKAARVPVKRG</sequence>
<evidence type="ECO:0000313" key="3">
    <source>
        <dbReference type="Proteomes" id="UP001595526"/>
    </source>
</evidence>
<feature type="transmembrane region" description="Helical" evidence="1">
    <location>
        <begin position="224"/>
        <end position="244"/>
    </location>
</feature>
<dbReference type="EMBL" id="JBHRTA010000062">
    <property type="protein sequence ID" value="MFC3200171.1"/>
    <property type="molecule type" value="Genomic_DNA"/>
</dbReference>
<dbReference type="InterPro" id="IPR018580">
    <property type="entry name" value="Uncharacterised_YfhO"/>
</dbReference>
<evidence type="ECO:0000256" key="1">
    <source>
        <dbReference type="SAM" id="Phobius"/>
    </source>
</evidence>
<feature type="transmembrane region" description="Helical" evidence="1">
    <location>
        <begin position="443"/>
        <end position="463"/>
    </location>
</feature>
<feature type="transmembrane region" description="Helical" evidence="1">
    <location>
        <begin position="367"/>
        <end position="383"/>
    </location>
</feature>
<dbReference type="Pfam" id="PF09586">
    <property type="entry name" value="YfhO"/>
    <property type="match status" value="1"/>
</dbReference>
<keyword evidence="1" id="KW-0812">Transmembrane</keyword>
<feature type="transmembrane region" description="Helical" evidence="1">
    <location>
        <begin position="404"/>
        <end position="423"/>
    </location>
</feature>
<dbReference type="PANTHER" id="PTHR38454">
    <property type="entry name" value="INTEGRAL MEMBRANE PROTEIN-RELATED"/>
    <property type="match status" value="1"/>
</dbReference>
<feature type="transmembrane region" description="Helical" evidence="1">
    <location>
        <begin position="344"/>
        <end position="361"/>
    </location>
</feature>
<evidence type="ECO:0000313" key="2">
    <source>
        <dbReference type="EMBL" id="MFC3200171.1"/>
    </source>
</evidence>
<feature type="transmembrane region" description="Helical" evidence="1">
    <location>
        <begin position="151"/>
        <end position="171"/>
    </location>
</feature>
<name>A0ABV7JTW8_9SPHI</name>
<proteinExistence type="predicted"/>
<accession>A0ABV7JTW8</accession>
<gene>
    <name evidence="2" type="ORF">ACFOET_21295</name>
</gene>
<comment type="caution">
    <text evidence="2">The sequence shown here is derived from an EMBL/GenBank/DDBJ whole genome shotgun (WGS) entry which is preliminary data.</text>
</comment>
<feature type="transmembrane region" description="Helical" evidence="1">
    <location>
        <begin position="12"/>
        <end position="30"/>
    </location>
</feature>
<protein>
    <submittedName>
        <fullName evidence="2">YfhO family protein</fullName>
    </submittedName>
</protein>
<dbReference type="RefSeq" id="WP_379026495.1">
    <property type="nucleotide sequence ID" value="NZ_JBHRTA010000062.1"/>
</dbReference>
<feature type="transmembrane region" description="Helical" evidence="1">
    <location>
        <begin position="192"/>
        <end position="212"/>
    </location>
</feature>
<feature type="transmembrane region" description="Helical" evidence="1">
    <location>
        <begin position="95"/>
        <end position="114"/>
    </location>
</feature>
<keyword evidence="1" id="KW-0472">Membrane</keyword>
<feature type="transmembrane region" description="Helical" evidence="1">
    <location>
        <begin position="530"/>
        <end position="548"/>
    </location>
</feature>
<keyword evidence="1" id="KW-1133">Transmembrane helix</keyword>
<feature type="transmembrane region" description="Helical" evidence="1">
    <location>
        <begin position="794"/>
        <end position="813"/>
    </location>
</feature>
<reference evidence="3" key="1">
    <citation type="journal article" date="2019" name="Int. J. Syst. Evol. Microbiol.">
        <title>The Global Catalogue of Microorganisms (GCM) 10K type strain sequencing project: providing services to taxonomists for standard genome sequencing and annotation.</title>
        <authorList>
            <consortium name="The Broad Institute Genomics Platform"/>
            <consortium name="The Broad Institute Genome Sequencing Center for Infectious Disease"/>
            <person name="Wu L."/>
            <person name="Ma J."/>
        </authorList>
    </citation>
    <scope>NUCLEOTIDE SEQUENCE [LARGE SCALE GENOMIC DNA]</scope>
    <source>
        <strain evidence="3">KCTC 52416</strain>
    </source>
</reference>
<feature type="transmembrane region" description="Helical" evidence="1">
    <location>
        <begin position="121"/>
        <end position="139"/>
    </location>
</feature>
<organism evidence="2 3">
    <name type="scientific">Parapedobacter deserti</name>
    <dbReference type="NCBI Taxonomy" id="1912957"/>
    <lineage>
        <taxon>Bacteria</taxon>
        <taxon>Pseudomonadati</taxon>
        <taxon>Bacteroidota</taxon>
        <taxon>Sphingobacteriia</taxon>
        <taxon>Sphingobacteriales</taxon>
        <taxon>Sphingobacteriaceae</taxon>
        <taxon>Parapedobacter</taxon>
    </lineage>
</organism>